<feature type="binding site" evidence="2">
    <location>
        <position position="231"/>
    </location>
    <ligand>
        <name>Zn(2+)</name>
        <dbReference type="ChEBI" id="CHEBI:29105"/>
    </ligand>
</feature>
<dbReference type="GO" id="GO:0046872">
    <property type="term" value="F:metal ion binding"/>
    <property type="evidence" value="ECO:0007669"/>
    <property type="project" value="UniProtKB-KW"/>
</dbReference>
<dbReference type="Gene3D" id="2.60.120.380">
    <property type="match status" value="1"/>
</dbReference>
<feature type="domain" description="M23ase beta-sheet core" evidence="4">
    <location>
        <begin position="261"/>
        <end position="341"/>
    </location>
</feature>
<dbReference type="GO" id="GO:0006508">
    <property type="term" value="P:proteolysis"/>
    <property type="evidence" value="ECO:0007669"/>
    <property type="project" value="InterPro"/>
</dbReference>
<dbReference type="Proteomes" id="UP000247689">
    <property type="component" value="Unassembled WGS sequence"/>
</dbReference>
<comment type="cofactor">
    <cofactor evidence="2">
        <name>Zn(2+)</name>
        <dbReference type="ChEBI" id="CHEBI:29105"/>
    </cofactor>
    <text evidence="2">Binds 1 zinc ion per subunit.</text>
</comment>
<feature type="binding site" evidence="2">
    <location>
        <position position="245"/>
    </location>
    <ligand>
        <name>Zn(2+)</name>
        <dbReference type="ChEBI" id="CHEBI:29105"/>
    </ligand>
</feature>
<evidence type="ECO:0000256" key="1">
    <source>
        <dbReference type="PIRSR" id="PIRSR600841-1"/>
    </source>
</evidence>
<dbReference type="CDD" id="cd12797">
    <property type="entry name" value="M23_peptidase"/>
    <property type="match status" value="1"/>
</dbReference>
<dbReference type="OrthoDB" id="6188067at2"/>
<keyword evidence="2" id="KW-0479">Metal-binding</keyword>
<dbReference type="InterPro" id="IPR000841">
    <property type="entry name" value="Pept_M23A_Blytic"/>
</dbReference>
<evidence type="ECO:0000256" key="2">
    <source>
        <dbReference type="PIRSR" id="PIRSR600841-2"/>
    </source>
</evidence>
<feature type="disulfide bond" evidence="3">
    <location>
        <begin position="275"/>
        <end position="321"/>
    </location>
</feature>
<dbReference type="PRINTS" id="PR00933">
    <property type="entry name" value="BLYTICPTASE"/>
</dbReference>
<keyword evidence="6" id="KW-1185">Reference proteome</keyword>
<proteinExistence type="predicted"/>
<feature type="active site" description="Proton donor/acceptor" evidence="1">
    <location>
        <position position="291"/>
    </location>
</feature>
<protein>
    <submittedName>
        <fullName evidence="5">Beta-lytic metalloendopeptidase</fullName>
    </submittedName>
</protein>
<reference evidence="5 6" key="1">
    <citation type="submission" date="2018-05" db="EMBL/GenBank/DDBJ databases">
        <title>Kangiella spongicola genome sequence.</title>
        <authorList>
            <person name="Maclea K.S."/>
            <person name="Goen A.E."/>
            <person name="Kelley C."/>
            <person name="Underriner A."/>
            <person name="Silverwood T."/>
            <person name="Trachtenberg A.M."/>
        </authorList>
    </citation>
    <scope>NUCLEOTIDE SEQUENCE [LARGE SCALE GENOMIC DNA]</scope>
    <source>
        <strain evidence="5 6">ATCC BAA-2076</strain>
    </source>
</reference>
<feature type="active site" description="Proton donor/acceptor" evidence="1">
    <location>
        <position position="330"/>
    </location>
</feature>
<feature type="disulfide bond" evidence="3">
    <location>
        <begin position="365"/>
        <end position="378"/>
    </location>
</feature>
<accession>A0A318D1R0</accession>
<evidence type="ECO:0000313" key="6">
    <source>
        <dbReference type="Proteomes" id="UP000247689"/>
    </source>
</evidence>
<comment type="caution">
    <text evidence="5">The sequence shown here is derived from an EMBL/GenBank/DDBJ whole genome shotgun (WGS) entry which is preliminary data.</text>
</comment>
<sequence>MNLTVHAADDNSSSQVSVAKTQISQQVDQALTKQQVVYDYDEMLSFDVQEYLEENAPHLADKAEIISHYAGYSSISPKLLIALMEQESGLVSSSKASNNTARPFGILSSKAGFREQVEDISSRLAMEFYKGHSYAQTGVNEKRTTDLDAVKAIKAILAPKYSSNADSAMKFSQSTHAKAVISVGQTYNKLFGDADSKVKSNSESQQKISNIDDYFQLPYLVGETWRNGGTHTNNGSGSYPQSSLDFNDGGRWGDNLRHIWVTAAAPGTVKYHSSCFMEVIHEGGWSTTYYHLENIQYGTNATVDRNTRIANYADTRGQALCNGGQSTGPHLHFSLKQNGQYYHLDGVKLSGYKVDAGRNSYDSDCNYFWLERNGQRYCAWTNVYNYGVSDEPPGGGDTYTGYLNHRGQAFEPDGSYFYYNGGTIDLSLTGPSNVDFDLALWKWINGRWYSVAASTTPNSSESINYRAGAGYYTVRVNSYSGSGNYSLTIDK</sequence>
<evidence type="ECO:0000256" key="3">
    <source>
        <dbReference type="PIRSR" id="PIRSR600841-3"/>
    </source>
</evidence>
<evidence type="ECO:0000259" key="4">
    <source>
        <dbReference type="Pfam" id="PF01551"/>
    </source>
</evidence>
<feature type="binding site" evidence="2">
    <location>
        <position position="332"/>
    </location>
    <ligand>
        <name>Zn(2+)</name>
        <dbReference type="ChEBI" id="CHEBI:29105"/>
    </ligand>
</feature>
<dbReference type="EMBL" id="QICH01000003">
    <property type="protein sequence ID" value="PXF62931.1"/>
    <property type="molecule type" value="Genomic_DNA"/>
</dbReference>
<keyword evidence="3" id="KW-1015">Disulfide bond</keyword>
<dbReference type="InterPro" id="IPR011055">
    <property type="entry name" value="Dup_hybrid_motif"/>
</dbReference>
<keyword evidence="2" id="KW-0862">Zinc</keyword>
<evidence type="ECO:0000313" key="5">
    <source>
        <dbReference type="EMBL" id="PXF62931.1"/>
    </source>
</evidence>
<organism evidence="5 6">
    <name type="scientific">Kangiella spongicola</name>
    <dbReference type="NCBI Taxonomy" id="796379"/>
    <lineage>
        <taxon>Bacteria</taxon>
        <taxon>Pseudomonadati</taxon>
        <taxon>Pseudomonadota</taxon>
        <taxon>Gammaproteobacteria</taxon>
        <taxon>Kangiellales</taxon>
        <taxon>Kangiellaceae</taxon>
        <taxon>Kangiella</taxon>
    </lineage>
</organism>
<dbReference type="GO" id="GO:0004222">
    <property type="term" value="F:metalloendopeptidase activity"/>
    <property type="evidence" value="ECO:0007669"/>
    <property type="project" value="InterPro"/>
</dbReference>
<dbReference type="Gene3D" id="2.70.70.10">
    <property type="entry name" value="Glucose Permease (Domain IIA)"/>
    <property type="match status" value="1"/>
</dbReference>
<dbReference type="SUPFAM" id="SSF51261">
    <property type="entry name" value="Duplicated hybrid motif"/>
    <property type="match status" value="1"/>
</dbReference>
<name>A0A318D1R0_9GAMM</name>
<dbReference type="InterPro" id="IPR016047">
    <property type="entry name" value="M23ase_b-sheet_dom"/>
</dbReference>
<dbReference type="Pfam" id="PF01551">
    <property type="entry name" value="Peptidase_M23"/>
    <property type="match status" value="1"/>
</dbReference>
<gene>
    <name evidence="5" type="ORF">DL796_11280</name>
</gene>
<dbReference type="SUPFAM" id="SSF89260">
    <property type="entry name" value="Collagen-binding domain"/>
    <property type="match status" value="1"/>
</dbReference>
<dbReference type="AlphaFoldDB" id="A0A318D1R0"/>